<dbReference type="Gene3D" id="1.10.260.40">
    <property type="entry name" value="lambda repressor-like DNA-binding domains"/>
    <property type="match status" value="1"/>
</dbReference>
<dbReference type="CDD" id="cd02209">
    <property type="entry name" value="cupin_XRE_C"/>
    <property type="match status" value="1"/>
</dbReference>
<reference evidence="5 6" key="1">
    <citation type="submission" date="2018-04" db="EMBL/GenBank/DDBJ databases">
        <authorList>
            <person name="Li G."/>
            <person name="Du W."/>
            <person name="Bai Y."/>
        </authorList>
    </citation>
    <scope>NUCLEOTIDE SEQUENCE [LARGE SCALE GENOMIC DNA]</scope>
    <source>
        <strain evidence="5 6">YYYZ-3</strain>
    </source>
</reference>
<feature type="domain" description="HTH cro/C1-type" evidence="4">
    <location>
        <begin position="20"/>
        <end position="74"/>
    </location>
</feature>
<sequence length="199" mass="22060">MENRIVSDPHTIAEHIAGTVKKLRKERGWSLDRTAGETGVSKAMLGQIERGESSPTISTLWKIASGFRVSFSTLFDGDKPALGELHRDGWESVWGDDSAGMQARLLFPYDPLLGFEMFMIELAPGAISESSPHASGVVEHIVVVEGEMELRIDERWQTLRVGEGLRFFADRPHAMRNSATTRLRFHDVIHYLPGAASGT</sequence>
<evidence type="ECO:0000313" key="6">
    <source>
        <dbReference type="Proteomes" id="UP001318401"/>
    </source>
</evidence>
<evidence type="ECO:0000256" key="2">
    <source>
        <dbReference type="ARBA" id="ARBA00023125"/>
    </source>
</evidence>
<dbReference type="PANTHER" id="PTHR46797:SF23">
    <property type="entry name" value="HTH-TYPE TRANSCRIPTIONAL REGULATOR SUTR"/>
    <property type="match status" value="1"/>
</dbReference>
<proteinExistence type="predicted"/>
<evidence type="ECO:0000256" key="3">
    <source>
        <dbReference type="ARBA" id="ARBA00023163"/>
    </source>
</evidence>
<organism evidence="5 6">
    <name type="scientific">Vreelandella venusta</name>
    <dbReference type="NCBI Taxonomy" id="44935"/>
    <lineage>
        <taxon>Bacteria</taxon>
        <taxon>Pseudomonadati</taxon>
        <taxon>Pseudomonadota</taxon>
        <taxon>Gammaproteobacteria</taxon>
        <taxon>Oceanospirillales</taxon>
        <taxon>Halomonadaceae</taxon>
        <taxon>Vreelandella</taxon>
    </lineage>
</organism>
<evidence type="ECO:0000259" key="4">
    <source>
        <dbReference type="PROSITE" id="PS50943"/>
    </source>
</evidence>
<dbReference type="SUPFAM" id="SSF47413">
    <property type="entry name" value="lambda repressor-like DNA-binding domains"/>
    <property type="match status" value="1"/>
</dbReference>
<dbReference type="EMBL" id="QDKN01000003">
    <property type="protein sequence ID" value="NPT30512.1"/>
    <property type="molecule type" value="Genomic_DNA"/>
</dbReference>
<dbReference type="InterPro" id="IPR010982">
    <property type="entry name" value="Lambda_DNA-bd_dom_sf"/>
</dbReference>
<dbReference type="Pfam" id="PF01381">
    <property type="entry name" value="HTH_3"/>
    <property type="match status" value="1"/>
</dbReference>
<keyword evidence="2" id="KW-0238">DNA-binding</keyword>
<name>A0ABX2B9K6_9GAMM</name>
<dbReference type="Proteomes" id="UP001318401">
    <property type="component" value="Unassembled WGS sequence"/>
</dbReference>
<dbReference type="SUPFAM" id="SSF51182">
    <property type="entry name" value="RmlC-like cupins"/>
    <property type="match status" value="1"/>
</dbReference>
<evidence type="ECO:0000313" key="5">
    <source>
        <dbReference type="EMBL" id="NPT30512.1"/>
    </source>
</evidence>
<dbReference type="InterPro" id="IPR001387">
    <property type="entry name" value="Cro/C1-type_HTH"/>
</dbReference>
<protein>
    <submittedName>
        <fullName evidence="5">XRE family transcriptional regulator</fullName>
    </submittedName>
</protein>
<dbReference type="SMART" id="SM00530">
    <property type="entry name" value="HTH_XRE"/>
    <property type="match status" value="1"/>
</dbReference>
<keyword evidence="6" id="KW-1185">Reference proteome</keyword>
<keyword evidence="3" id="KW-0804">Transcription</keyword>
<dbReference type="Pfam" id="PF07883">
    <property type="entry name" value="Cupin_2"/>
    <property type="match status" value="1"/>
</dbReference>
<evidence type="ECO:0000256" key="1">
    <source>
        <dbReference type="ARBA" id="ARBA00023015"/>
    </source>
</evidence>
<dbReference type="InterPro" id="IPR014710">
    <property type="entry name" value="RmlC-like_jellyroll"/>
</dbReference>
<dbReference type="PROSITE" id="PS50943">
    <property type="entry name" value="HTH_CROC1"/>
    <property type="match status" value="1"/>
</dbReference>
<gene>
    <name evidence="5" type="ORF">DDR56_08015</name>
</gene>
<dbReference type="CDD" id="cd00093">
    <property type="entry name" value="HTH_XRE"/>
    <property type="match status" value="1"/>
</dbReference>
<dbReference type="InterPro" id="IPR013096">
    <property type="entry name" value="Cupin_2"/>
</dbReference>
<dbReference type="Gene3D" id="2.60.120.10">
    <property type="entry name" value="Jelly Rolls"/>
    <property type="match status" value="1"/>
</dbReference>
<comment type="caution">
    <text evidence="5">The sequence shown here is derived from an EMBL/GenBank/DDBJ whole genome shotgun (WGS) entry which is preliminary data.</text>
</comment>
<dbReference type="InterPro" id="IPR050807">
    <property type="entry name" value="TransReg_Diox_bact_type"/>
</dbReference>
<dbReference type="PANTHER" id="PTHR46797">
    <property type="entry name" value="HTH-TYPE TRANSCRIPTIONAL REGULATOR"/>
    <property type="match status" value="1"/>
</dbReference>
<keyword evidence="1" id="KW-0805">Transcription regulation</keyword>
<dbReference type="InterPro" id="IPR011051">
    <property type="entry name" value="RmlC_Cupin_sf"/>
</dbReference>
<accession>A0ABX2B9K6</accession>